<dbReference type="SUPFAM" id="SSF52172">
    <property type="entry name" value="CheY-like"/>
    <property type="match status" value="1"/>
</dbReference>
<protein>
    <recommendedName>
        <fullName evidence="2">Protein PatA</fullName>
    </recommendedName>
</protein>
<feature type="domain" description="Response regulatory" evidence="4">
    <location>
        <begin position="271"/>
        <end position="387"/>
    </location>
</feature>
<dbReference type="InterPro" id="IPR025497">
    <property type="entry name" value="PatA-like_N"/>
</dbReference>
<comment type="subcellular location">
    <subcellularLocation>
        <location evidence="2">Cell septum</location>
    </subcellularLocation>
</comment>
<keyword evidence="2" id="KW-0902">Two-component regulatory system</keyword>
<dbReference type="Gene3D" id="3.40.50.2300">
    <property type="match status" value="1"/>
</dbReference>
<evidence type="ECO:0000256" key="1">
    <source>
        <dbReference type="ARBA" id="ARBA00022553"/>
    </source>
</evidence>
<proteinExistence type="evidence at transcript level"/>
<dbReference type="GO" id="GO:0000160">
    <property type="term" value="P:phosphorelay signal transduction system"/>
    <property type="evidence" value="ECO:0007669"/>
    <property type="project" value="UniProtKB-KW"/>
</dbReference>
<comment type="induction">
    <text evidence="2">By nitrogen starvation.</text>
</comment>
<dbReference type="PANTHER" id="PTHR44591:SF23">
    <property type="entry name" value="CHEY SUBFAMILY"/>
    <property type="match status" value="1"/>
</dbReference>
<dbReference type="PANTHER" id="PTHR44591">
    <property type="entry name" value="STRESS RESPONSE REGULATOR PROTEIN 1"/>
    <property type="match status" value="1"/>
</dbReference>
<evidence type="ECO:0000313" key="5">
    <source>
        <dbReference type="EMBL" id="MBE9040629.1"/>
    </source>
</evidence>
<sequence length="408" mass="46908">MVNVKQKSNKSLIQQLILQKQNQFTGQMLIQAPSDMQWTLHFRAGYLVWATGGKHVVRRLYRHISKQCPQIEFEMLAIRDDDDRECGWDYQVLTILLCRQSISKQDGKEIVFRLVSEVLFDILQYHQFIEFLTYDYHKFQDLSEAVTGVLTLIDVEKITLKTLGNWKAWQKANLGFFLLHLAPVLSDLKVLKRKTSPRTYKNLVKLIDGKRTLRELANVMKKEEMVVVRSLFPLIQKGLVRLVELPDLPRPQPPVKSVRTRSSDLIKNRHLIACVDDSRQIGWQLQKILKKSGYRLIKIQDPLRALFTVVESKPNLIFLDLMMPVVNGYELCTQLRRVSELHQTPIIILTSQDGIVDRVRAKLHGASGFMSKPIREEKVLSAIEKYLSSPPSTTAGSTAAIETLPPSR</sequence>
<evidence type="ECO:0000256" key="2">
    <source>
        <dbReference type="PIRNR" id="PIRNR005897"/>
    </source>
</evidence>
<name>A0A928Z8J8_9CYAN</name>
<dbReference type="InterPro" id="IPR011006">
    <property type="entry name" value="CheY-like_superfamily"/>
</dbReference>
<dbReference type="PROSITE" id="PS50110">
    <property type="entry name" value="RESPONSE_REGULATORY"/>
    <property type="match status" value="1"/>
</dbReference>
<keyword evidence="2" id="KW-0364">Heterocyst</keyword>
<dbReference type="PIRSF" id="PIRSF005897">
    <property type="entry name" value="RR_PatA"/>
    <property type="match status" value="1"/>
</dbReference>
<keyword evidence="6" id="KW-1185">Reference proteome</keyword>
<dbReference type="InterPro" id="IPR024186">
    <property type="entry name" value="Sig_transdc_resp-reg_PatA"/>
</dbReference>
<dbReference type="InterPro" id="IPR050595">
    <property type="entry name" value="Bact_response_regulator"/>
</dbReference>
<dbReference type="Pfam" id="PF14332">
    <property type="entry name" value="DUF4388"/>
    <property type="match status" value="1"/>
</dbReference>
<keyword evidence="1 3" id="KW-0597">Phosphoprotein</keyword>
<dbReference type="EMBL" id="JADEXN010000103">
    <property type="protein sequence ID" value="MBE9040629.1"/>
    <property type="molecule type" value="Genomic_DNA"/>
</dbReference>
<dbReference type="Proteomes" id="UP000621799">
    <property type="component" value="Unassembled WGS sequence"/>
</dbReference>
<gene>
    <name evidence="5" type="ORF">IQ235_07525</name>
</gene>
<reference evidence="5" key="1">
    <citation type="submission" date="2020-10" db="EMBL/GenBank/DDBJ databases">
        <authorList>
            <person name="Castelo-Branco R."/>
            <person name="Eusebio N."/>
            <person name="Adriana R."/>
            <person name="Vieira A."/>
            <person name="Brugerolle De Fraissinette N."/>
            <person name="Rezende De Castro R."/>
            <person name="Schneider M.P."/>
            <person name="Vasconcelos V."/>
            <person name="Leao P.N."/>
        </authorList>
    </citation>
    <scope>NUCLEOTIDE SEQUENCE</scope>
    <source>
        <strain evidence="5">LEGE 11467</strain>
    </source>
</reference>
<dbReference type="RefSeq" id="WP_264320874.1">
    <property type="nucleotide sequence ID" value="NZ_JADEXN010000103.1"/>
</dbReference>
<comment type="caution">
    <text evidence="5">The sequence shown here is derived from an EMBL/GenBank/DDBJ whole genome shotgun (WGS) entry which is preliminary data.</text>
</comment>
<organism evidence="5 6">
    <name type="scientific">Zarconia navalis LEGE 11467</name>
    <dbReference type="NCBI Taxonomy" id="1828826"/>
    <lineage>
        <taxon>Bacteria</taxon>
        <taxon>Bacillati</taxon>
        <taxon>Cyanobacteriota</taxon>
        <taxon>Cyanophyceae</taxon>
        <taxon>Oscillatoriophycideae</taxon>
        <taxon>Oscillatoriales</taxon>
        <taxon>Oscillatoriales incertae sedis</taxon>
        <taxon>Zarconia</taxon>
        <taxon>Zarconia navalis</taxon>
    </lineage>
</organism>
<dbReference type="Pfam" id="PF00072">
    <property type="entry name" value="Response_reg"/>
    <property type="match status" value="1"/>
</dbReference>
<comment type="function">
    <text evidence="2">Controls heterocyst pattern formation.</text>
</comment>
<dbReference type="AlphaFoldDB" id="A0A928Z8J8"/>
<dbReference type="GO" id="GO:0030428">
    <property type="term" value="C:cell septum"/>
    <property type="evidence" value="ECO:0007669"/>
    <property type="project" value="UniProtKB-SubCell"/>
</dbReference>
<evidence type="ECO:0000256" key="3">
    <source>
        <dbReference type="PROSITE-ProRule" id="PRU00169"/>
    </source>
</evidence>
<dbReference type="SMART" id="SM00448">
    <property type="entry name" value="REC"/>
    <property type="match status" value="1"/>
</dbReference>
<evidence type="ECO:0000313" key="6">
    <source>
        <dbReference type="Proteomes" id="UP000621799"/>
    </source>
</evidence>
<feature type="modified residue" description="4-aspartylphosphate" evidence="3">
    <location>
        <position position="320"/>
    </location>
</feature>
<dbReference type="GO" id="GO:0043158">
    <property type="term" value="P:heterocyst development"/>
    <property type="evidence" value="ECO:0007669"/>
    <property type="project" value="UniProtKB-KW"/>
</dbReference>
<evidence type="ECO:0000259" key="4">
    <source>
        <dbReference type="PROSITE" id="PS50110"/>
    </source>
</evidence>
<dbReference type="InterPro" id="IPR001789">
    <property type="entry name" value="Sig_transdc_resp-reg_receiver"/>
</dbReference>
<accession>A0A928Z8J8</accession>